<evidence type="ECO:0000256" key="1">
    <source>
        <dbReference type="ARBA" id="ARBA00004123"/>
    </source>
</evidence>
<evidence type="ECO:0000313" key="16">
    <source>
        <dbReference type="Proteomes" id="UP000050761"/>
    </source>
</evidence>
<feature type="compositionally biased region" description="Acidic residues" evidence="12">
    <location>
        <begin position="503"/>
        <end position="512"/>
    </location>
</feature>
<evidence type="ECO:0000313" key="17">
    <source>
        <dbReference type="WBParaSite" id="HPBE_0000677101-mRNA-1"/>
    </source>
</evidence>
<feature type="DNA-binding region" description="Homeobox" evidence="10">
    <location>
        <begin position="94"/>
        <end position="153"/>
    </location>
</feature>
<dbReference type="OrthoDB" id="6417226at2759"/>
<evidence type="ECO:0000256" key="2">
    <source>
        <dbReference type="ARBA" id="ARBA00022723"/>
    </source>
</evidence>
<reference evidence="15 16" key="1">
    <citation type="submission" date="2018-11" db="EMBL/GenBank/DDBJ databases">
        <authorList>
            <consortium name="Pathogen Informatics"/>
        </authorList>
    </citation>
    <scope>NUCLEOTIDE SEQUENCE [LARGE SCALE GENOMIC DNA]</scope>
</reference>
<dbReference type="InterPro" id="IPR051968">
    <property type="entry name" value="ZnFinger_Homeobox_TR"/>
</dbReference>
<dbReference type="InterPro" id="IPR001356">
    <property type="entry name" value="HD"/>
</dbReference>
<dbReference type="PROSITE" id="PS00027">
    <property type="entry name" value="HOMEOBOX_1"/>
    <property type="match status" value="1"/>
</dbReference>
<dbReference type="PROSITE" id="PS00028">
    <property type="entry name" value="ZINC_FINGER_C2H2_1"/>
    <property type="match status" value="2"/>
</dbReference>
<keyword evidence="3" id="KW-0677">Repeat</keyword>
<evidence type="ECO:0000256" key="12">
    <source>
        <dbReference type="SAM" id="MobiDB-lite"/>
    </source>
</evidence>
<dbReference type="GO" id="GO:0000978">
    <property type="term" value="F:RNA polymerase II cis-regulatory region sequence-specific DNA binding"/>
    <property type="evidence" value="ECO:0007669"/>
    <property type="project" value="TreeGrafter"/>
</dbReference>
<name>A0A183FIN3_HELPZ</name>
<dbReference type="PROSITE" id="PS50157">
    <property type="entry name" value="ZINC_FINGER_C2H2_2"/>
    <property type="match status" value="2"/>
</dbReference>
<dbReference type="InterPro" id="IPR009057">
    <property type="entry name" value="Homeodomain-like_sf"/>
</dbReference>
<evidence type="ECO:0000259" key="14">
    <source>
        <dbReference type="PROSITE" id="PS50157"/>
    </source>
</evidence>
<dbReference type="Gene3D" id="3.30.160.60">
    <property type="entry name" value="Classic Zinc Finger"/>
    <property type="match status" value="1"/>
</dbReference>
<dbReference type="SUPFAM" id="SSF46689">
    <property type="entry name" value="Homeodomain-like"/>
    <property type="match status" value="3"/>
</dbReference>
<keyword evidence="2" id="KW-0479">Metal-binding</keyword>
<proteinExistence type="predicted"/>
<dbReference type="SMART" id="SM00355">
    <property type="entry name" value="ZnF_C2H2"/>
    <property type="match status" value="4"/>
</dbReference>
<evidence type="ECO:0000256" key="8">
    <source>
        <dbReference type="ARBA" id="ARBA00023242"/>
    </source>
</evidence>
<accession>A0A183FIN3</accession>
<gene>
    <name evidence="15" type="ORF">HPBE_LOCUS6772</name>
</gene>
<dbReference type="GO" id="GO:0008270">
    <property type="term" value="F:zinc ion binding"/>
    <property type="evidence" value="ECO:0007669"/>
    <property type="project" value="UniProtKB-KW"/>
</dbReference>
<sequence length="793" mass="88043">MEGSVGRAGNPKQEPGIGCTRQSAAPPTALHAPSNNMQLCDTAKPDLAQMAMLSMMGSFPFLPPNPLGGFVPGMGDFFNPLVAQQMQQLSSSPAKRARTRITDDQLKILRQYFDINNSPSEAQIKEMSLKAGLPEKVIKHWFRNTLFKERQRDKDSPYNFSVPPQMGIDLDTYEKTGETKVVPLASAEVKREPSPKPVEAPAVPPLNLQAMMQQMQHANPFQFMDPSGMMSGTMNQLSQSGTSGRRANRTRFTDYQLRTLQQFFDKQAYPKDDDLEVLSKKLQLSPRVIVVWFQNARQKARKIYENQPNHENSDRFVRTPGCNFQCKRCSLVFQRYYELIQHQQKKCYKDDCQAQANDNKVVEESLTDEEKAQLIQQTALASITDAKPADLAKLLGASRSSTETLLKLCESANTSPSAFHKRCPFCGLLFRSRQTLQEHIPARHPQQHSLTPVDIDLLPNAEDVPVLIPPTNADTKDLAGVLDLSSSAQERDTLSMSPFLGQSDDDPNEFIEENPSSFASGSSQSRSPTSNKRYRTHLTPTQVHVMKSVFGDYKTPSMTECEALGREIGLHKRVVQHLNNLKGQLRTDVAQSAADTPSTAFPAENGGERRPPAARSSKVAVPSQLGSLNLNGFPFSFMNGMMPGALPLVYDPTMFGTPVTMLQIPESVKLRIKSDITSGLSASRFTQDGLSVDELRQKLDADDARTLCHKEVEVGWACTSCTNVFQQEALLKNHQRTVCQGTDAIFTLVQIHYECTVCSNKMGTQAEYRAHCESAEHRANVRNISSNAPAPAE</sequence>
<evidence type="ECO:0000256" key="10">
    <source>
        <dbReference type="PROSITE-ProRule" id="PRU00108"/>
    </source>
</evidence>
<feature type="domain" description="C2H2-type" evidence="14">
    <location>
        <begin position="716"/>
        <end position="744"/>
    </location>
</feature>
<keyword evidence="16" id="KW-1185">Reference proteome</keyword>
<keyword evidence="5" id="KW-0862">Zinc</keyword>
<dbReference type="EMBL" id="UZAH01025737">
    <property type="protein sequence ID" value="VDO69609.1"/>
    <property type="molecule type" value="Genomic_DNA"/>
</dbReference>
<dbReference type="FunFam" id="1.10.10.60:FF:000064">
    <property type="entry name" value="Zinc finger homeobox protein 4"/>
    <property type="match status" value="1"/>
</dbReference>
<dbReference type="AlphaFoldDB" id="A0A183FIN3"/>
<feature type="DNA-binding region" description="Homeobox" evidence="10">
    <location>
        <begin position="245"/>
        <end position="304"/>
    </location>
</feature>
<dbReference type="SMART" id="SM00389">
    <property type="entry name" value="HOX"/>
    <property type="match status" value="3"/>
</dbReference>
<reference evidence="17" key="2">
    <citation type="submission" date="2019-09" db="UniProtKB">
        <authorList>
            <consortium name="WormBaseParasite"/>
        </authorList>
    </citation>
    <scope>IDENTIFICATION</scope>
</reference>
<organism evidence="16 17">
    <name type="scientific">Heligmosomoides polygyrus</name>
    <name type="common">Parasitic roundworm</name>
    <dbReference type="NCBI Taxonomy" id="6339"/>
    <lineage>
        <taxon>Eukaryota</taxon>
        <taxon>Metazoa</taxon>
        <taxon>Ecdysozoa</taxon>
        <taxon>Nematoda</taxon>
        <taxon>Chromadorea</taxon>
        <taxon>Rhabditida</taxon>
        <taxon>Rhabditina</taxon>
        <taxon>Rhabditomorpha</taxon>
        <taxon>Strongyloidea</taxon>
        <taxon>Heligmosomidae</taxon>
        <taxon>Heligmosomoides</taxon>
    </lineage>
</organism>
<evidence type="ECO:0000256" key="11">
    <source>
        <dbReference type="RuleBase" id="RU000682"/>
    </source>
</evidence>
<feature type="domain" description="Homeobox" evidence="13">
    <location>
        <begin position="92"/>
        <end position="152"/>
    </location>
</feature>
<dbReference type="InterPro" id="IPR013087">
    <property type="entry name" value="Znf_C2H2_type"/>
</dbReference>
<evidence type="ECO:0000256" key="3">
    <source>
        <dbReference type="ARBA" id="ARBA00022737"/>
    </source>
</evidence>
<dbReference type="WBParaSite" id="HPBE_0000677101-mRNA-1">
    <property type="protein sequence ID" value="HPBE_0000677101-mRNA-1"/>
    <property type="gene ID" value="HPBE_0000677101"/>
</dbReference>
<evidence type="ECO:0000256" key="6">
    <source>
        <dbReference type="ARBA" id="ARBA00023125"/>
    </source>
</evidence>
<dbReference type="InterPro" id="IPR017970">
    <property type="entry name" value="Homeobox_CS"/>
</dbReference>
<evidence type="ECO:0000256" key="9">
    <source>
        <dbReference type="PROSITE-ProRule" id="PRU00042"/>
    </source>
</evidence>
<dbReference type="CDD" id="cd00086">
    <property type="entry name" value="homeodomain"/>
    <property type="match status" value="2"/>
</dbReference>
<dbReference type="FunFam" id="1.10.10.60:FF:000080">
    <property type="entry name" value="Zinc finger homeobox protein 2"/>
    <property type="match status" value="1"/>
</dbReference>
<comment type="subcellular location">
    <subcellularLocation>
        <location evidence="1 10 11">Nucleus</location>
    </subcellularLocation>
</comment>
<feature type="compositionally biased region" description="Polar residues" evidence="12">
    <location>
        <begin position="589"/>
        <end position="599"/>
    </location>
</feature>
<evidence type="ECO:0000259" key="13">
    <source>
        <dbReference type="PROSITE" id="PS50071"/>
    </source>
</evidence>
<dbReference type="GO" id="GO:0005634">
    <property type="term" value="C:nucleus"/>
    <property type="evidence" value="ECO:0007669"/>
    <property type="project" value="UniProtKB-SubCell"/>
</dbReference>
<keyword evidence="4 9" id="KW-0863">Zinc-finger</keyword>
<dbReference type="PANTHER" id="PTHR45891">
    <property type="entry name" value="ZINC FINGER HOMEOBOX PROTEIN"/>
    <property type="match status" value="1"/>
</dbReference>
<evidence type="ECO:0000256" key="5">
    <source>
        <dbReference type="ARBA" id="ARBA00022833"/>
    </source>
</evidence>
<dbReference type="PANTHER" id="PTHR45891:SF3">
    <property type="entry name" value="ZINC FINGER PROTEIN 2"/>
    <property type="match status" value="1"/>
</dbReference>
<protein>
    <submittedName>
        <fullName evidence="17">Homeobox domain-containing protein</fullName>
    </submittedName>
</protein>
<accession>A0A3P7XWK8</accession>
<dbReference type="Pfam" id="PF00046">
    <property type="entry name" value="Homeodomain"/>
    <property type="match status" value="3"/>
</dbReference>
<evidence type="ECO:0000256" key="7">
    <source>
        <dbReference type="ARBA" id="ARBA00023155"/>
    </source>
</evidence>
<keyword evidence="8 10" id="KW-0539">Nucleus</keyword>
<dbReference type="PROSITE" id="PS50071">
    <property type="entry name" value="HOMEOBOX_2"/>
    <property type="match status" value="2"/>
</dbReference>
<dbReference type="Gene3D" id="1.10.10.60">
    <property type="entry name" value="Homeodomain-like"/>
    <property type="match status" value="3"/>
</dbReference>
<feature type="domain" description="C2H2-type" evidence="14">
    <location>
        <begin position="421"/>
        <end position="449"/>
    </location>
</feature>
<evidence type="ECO:0000313" key="15">
    <source>
        <dbReference type="EMBL" id="VDO69609.1"/>
    </source>
</evidence>
<dbReference type="Proteomes" id="UP000050761">
    <property type="component" value="Unassembled WGS sequence"/>
</dbReference>
<feature type="region of interest" description="Disordered" evidence="12">
    <location>
        <begin position="489"/>
        <end position="539"/>
    </location>
</feature>
<feature type="domain" description="Homeobox" evidence="13">
    <location>
        <begin position="243"/>
        <end position="303"/>
    </location>
</feature>
<feature type="compositionally biased region" description="Low complexity" evidence="12">
    <location>
        <begin position="516"/>
        <end position="527"/>
    </location>
</feature>
<dbReference type="GO" id="GO:0000981">
    <property type="term" value="F:DNA-binding transcription factor activity, RNA polymerase II-specific"/>
    <property type="evidence" value="ECO:0007669"/>
    <property type="project" value="InterPro"/>
</dbReference>
<keyword evidence="6 10" id="KW-0238">DNA-binding</keyword>
<feature type="region of interest" description="Disordered" evidence="12">
    <location>
        <begin position="1"/>
        <end position="36"/>
    </location>
</feature>
<feature type="region of interest" description="Disordered" evidence="12">
    <location>
        <begin position="588"/>
        <end position="615"/>
    </location>
</feature>
<keyword evidence="7 10" id="KW-0371">Homeobox</keyword>
<evidence type="ECO:0000256" key="4">
    <source>
        <dbReference type="ARBA" id="ARBA00022771"/>
    </source>
</evidence>